<accession>A0A061AUW5</accession>
<feature type="transmembrane region" description="Helical" evidence="1">
    <location>
        <begin position="260"/>
        <end position="284"/>
    </location>
</feature>
<feature type="transmembrane region" description="Helical" evidence="1">
    <location>
        <begin position="367"/>
        <end position="384"/>
    </location>
</feature>
<feature type="transmembrane region" description="Helical" evidence="1">
    <location>
        <begin position="296"/>
        <end position="320"/>
    </location>
</feature>
<keyword evidence="1" id="KW-1133">Transmembrane helix</keyword>
<evidence type="ECO:0000313" key="2">
    <source>
        <dbReference type="EMBL" id="CDR40963.1"/>
    </source>
</evidence>
<organism evidence="2">
    <name type="scientific">Rhodotorula toruloides</name>
    <name type="common">Yeast</name>
    <name type="synonym">Rhodosporidium toruloides</name>
    <dbReference type="NCBI Taxonomy" id="5286"/>
    <lineage>
        <taxon>Eukaryota</taxon>
        <taxon>Fungi</taxon>
        <taxon>Dikarya</taxon>
        <taxon>Basidiomycota</taxon>
        <taxon>Pucciniomycotina</taxon>
        <taxon>Microbotryomycetes</taxon>
        <taxon>Sporidiobolales</taxon>
        <taxon>Sporidiobolaceae</taxon>
        <taxon>Rhodotorula</taxon>
    </lineage>
</organism>
<feature type="transmembrane region" description="Helical" evidence="1">
    <location>
        <begin position="59"/>
        <end position="76"/>
    </location>
</feature>
<feature type="transmembrane region" description="Helical" evidence="1">
    <location>
        <begin position="122"/>
        <end position="139"/>
    </location>
</feature>
<proteinExistence type="predicted"/>
<dbReference type="AlphaFoldDB" id="A0A061AUW5"/>
<reference evidence="2" key="1">
    <citation type="journal article" date="2014" name="Genome Announc.">
        <title>Draft genome sequence of Rhodosporidium toruloides CECT1137, an oleaginous yeast of biotechnological interest.</title>
        <authorList>
            <person name="Morin N."/>
            <person name="Calcas X."/>
            <person name="Devillers H."/>
            <person name="Durrens P."/>
            <person name="Sherman D.J."/>
            <person name="Nicaud J.-M."/>
            <person name="Neuveglise C."/>
        </authorList>
    </citation>
    <scope>NUCLEOTIDE SEQUENCE</scope>
    <source>
        <strain evidence="2">CECT1137</strain>
    </source>
</reference>
<keyword evidence="1" id="KW-0812">Transmembrane</keyword>
<feature type="transmembrane region" description="Helical" evidence="1">
    <location>
        <begin position="184"/>
        <end position="201"/>
    </location>
</feature>
<evidence type="ECO:0000256" key="1">
    <source>
        <dbReference type="SAM" id="Phobius"/>
    </source>
</evidence>
<sequence>MGWLGLRTAPVRAVLRQSSSRAVVGYLAVSTGAASVTSVVDSVSEYRFPHPLVSTQLHLLLSLVVLTVICLAARLLERLGGGRRALTGGAAHVHSSSSARLLASLASLLPAPPIASTLWTHLTSYTITAALCSTLAALLDIRAHRTLNPSFWSFARLLPILITAFVTLVSPARLLPSPLTNARTAVPGLIVAATLAGGAGISTEGGRGGWPCAVGWAIAVTGWVLAVQTGTEQAEEGEVAARRATDDSIEGSSSTAPPTIFLHLLLSVLLLALPTALSGEIALIQRYRHYGFFTEIGFWLQEVVTSLCGLANLAAFWHLIANCDALTTFLAVGIKDFVLPRVFNLLLDNPLDSLSLGEATLSTRQQLFIFALVAALLFMSRLGAEEGESGRGRRKE</sequence>
<dbReference type="EMBL" id="LK052940">
    <property type="protein sequence ID" value="CDR40963.1"/>
    <property type="molecule type" value="Genomic_DNA"/>
</dbReference>
<dbReference type="OrthoDB" id="2528308at2759"/>
<feature type="transmembrane region" description="Helical" evidence="1">
    <location>
        <begin position="208"/>
        <end position="226"/>
    </location>
</feature>
<gene>
    <name evidence="2" type="ORF">RHTO0S_05e09846g</name>
</gene>
<feature type="transmembrane region" description="Helical" evidence="1">
    <location>
        <begin position="21"/>
        <end position="39"/>
    </location>
</feature>
<feature type="transmembrane region" description="Helical" evidence="1">
    <location>
        <begin position="151"/>
        <end position="172"/>
    </location>
</feature>
<protein>
    <submittedName>
        <fullName evidence="2">RHTO0S05e09846g1_1</fullName>
    </submittedName>
</protein>
<name>A0A061AUW5_RHOTO</name>
<keyword evidence="1" id="KW-0472">Membrane</keyword>